<sequence>EEFKKLIPKWNFDYKEGLALPTLMMATDSCIKNYSDDLLKELPDIIKCKHPALLEDMAKDYNHFAYRKARFDASGVKDVFITSDGKIEFLVINPDESVLEILDSQAVAEK</sequence>
<gene>
    <name evidence="1" type="ORF">IWQ62_006421</name>
</gene>
<protein>
    <submittedName>
        <fullName evidence="1">Uncharacterized protein</fullName>
    </submittedName>
</protein>
<dbReference type="Proteomes" id="UP001150925">
    <property type="component" value="Unassembled WGS sequence"/>
</dbReference>
<accession>A0A9W8AHU0</accession>
<comment type="caution">
    <text evidence="1">The sequence shown here is derived from an EMBL/GenBank/DDBJ whole genome shotgun (WGS) entry which is preliminary data.</text>
</comment>
<proteinExistence type="predicted"/>
<feature type="non-terminal residue" evidence="1">
    <location>
        <position position="1"/>
    </location>
</feature>
<evidence type="ECO:0000313" key="2">
    <source>
        <dbReference type="Proteomes" id="UP001150925"/>
    </source>
</evidence>
<evidence type="ECO:0000313" key="1">
    <source>
        <dbReference type="EMBL" id="KAJ1951484.1"/>
    </source>
</evidence>
<organism evidence="1 2">
    <name type="scientific">Dispira parvispora</name>
    <dbReference type="NCBI Taxonomy" id="1520584"/>
    <lineage>
        <taxon>Eukaryota</taxon>
        <taxon>Fungi</taxon>
        <taxon>Fungi incertae sedis</taxon>
        <taxon>Zoopagomycota</taxon>
        <taxon>Kickxellomycotina</taxon>
        <taxon>Dimargaritomycetes</taxon>
        <taxon>Dimargaritales</taxon>
        <taxon>Dimargaritaceae</taxon>
        <taxon>Dispira</taxon>
    </lineage>
</organism>
<name>A0A9W8AHU0_9FUNG</name>
<keyword evidence="2" id="KW-1185">Reference proteome</keyword>
<dbReference type="AlphaFoldDB" id="A0A9W8AHU0"/>
<reference evidence="1" key="1">
    <citation type="submission" date="2022-07" db="EMBL/GenBank/DDBJ databases">
        <title>Phylogenomic reconstructions and comparative analyses of Kickxellomycotina fungi.</title>
        <authorList>
            <person name="Reynolds N.K."/>
            <person name="Stajich J.E."/>
            <person name="Barry K."/>
            <person name="Grigoriev I.V."/>
            <person name="Crous P."/>
            <person name="Smith M.E."/>
        </authorList>
    </citation>
    <scope>NUCLEOTIDE SEQUENCE</scope>
    <source>
        <strain evidence="1">RSA 1196</strain>
    </source>
</reference>
<dbReference type="EMBL" id="JANBPY010003497">
    <property type="protein sequence ID" value="KAJ1951484.1"/>
    <property type="molecule type" value="Genomic_DNA"/>
</dbReference>